<dbReference type="AlphaFoldDB" id="A0A2R5F8A2"/>
<protein>
    <submittedName>
        <fullName evidence="2">TonB-dependent receptor</fullName>
    </submittedName>
</protein>
<evidence type="ECO:0000259" key="1">
    <source>
        <dbReference type="Pfam" id="PF09414"/>
    </source>
</evidence>
<dbReference type="InterPro" id="IPR021122">
    <property type="entry name" value="RNA_ligase_dom_REL/Rnl2"/>
</dbReference>
<dbReference type="PANTHER" id="PTHR43883">
    <property type="entry name" value="SLR0207 PROTEIN"/>
    <property type="match status" value="1"/>
</dbReference>
<name>A0A2R5F8A2_9PROT</name>
<keyword evidence="3" id="KW-1185">Reference proteome</keyword>
<dbReference type="OrthoDB" id="255834at2"/>
<reference evidence="2 3" key="1">
    <citation type="journal article" date="2018" name="Environ. Microbiol.">
        <title>Isolation and genomic characterization of Novimethylophilus kurashikiensis gen. nov. sp. nov., a new lanthanide-dependent methylotrophic species of Methylophilaceae.</title>
        <authorList>
            <person name="Lv H."/>
            <person name="Sahin N."/>
            <person name="Tani A."/>
        </authorList>
    </citation>
    <scope>NUCLEOTIDE SEQUENCE [LARGE SCALE GENOMIC DNA]</scope>
    <source>
        <strain evidence="2 3">La2-4</strain>
    </source>
</reference>
<evidence type="ECO:0000313" key="2">
    <source>
        <dbReference type="EMBL" id="GBG14472.1"/>
    </source>
</evidence>
<dbReference type="Gene3D" id="3.30.470.30">
    <property type="entry name" value="DNA ligase/mRNA capping enzyme"/>
    <property type="match status" value="1"/>
</dbReference>
<sequence>MRIKYGRTYHFPFSPGVTSDDKKLRSTLHFQGKDVVGTKKMDGENTTLYRDGFHARSLSSPHHPTRDWVARFHASIAHEIPDGWRICGENLYATHSIHYTDLPSYFMGFSVWTEQNIALSWDDSLEIFELLGVAPVPELFRGVYSDALVEREAKKLDTAHDEGLVVRLAGAFHYDDFNKSIAKWVRDNHVTTDKHWMHQMVAPNELAHEKDSK</sequence>
<organism evidence="2 3">
    <name type="scientific">Novimethylophilus kurashikiensis</name>
    <dbReference type="NCBI Taxonomy" id="1825523"/>
    <lineage>
        <taxon>Bacteria</taxon>
        <taxon>Pseudomonadati</taxon>
        <taxon>Pseudomonadota</taxon>
        <taxon>Betaproteobacteria</taxon>
        <taxon>Nitrosomonadales</taxon>
        <taxon>Methylophilaceae</taxon>
        <taxon>Novimethylophilus</taxon>
    </lineage>
</organism>
<keyword evidence="2" id="KW-0675">Receptor</keyword>
<dbReference type="RefSeq" id="WP_109015661.1">
    <property type="nucleotide sequence ID" value="NZ_BDOQ01000007.1"/>
</dbReference>
<accession>A0A2R5F8A2</accession>
<feature type="domain" description="RNA ligase" evidence="1">
    <location>
        <begin position="34"/>
        <end position="185"/>
    </location>
</feature>
<dbReference type="Pfam" id="PF09414">
    <property type="entry name" value="RNA_ligase"/>
    <property type="match status" value="1"/>
</dbReference>
<dbReference type="Proteomes" id="UP000245081">
    <property type="component" value="Unassembled WGS sequence"/>
</dbReference>
<dbReference type="InterPro" id="IPR052732">
    <property type="entry name" value="Cell-binding_unc_protein"/>
</dbReference>
<dbReference type="SUPFAM" id="SSF56091">
    <property type="entry name" value="DNA ligase/mRNA capping enzyme, catalytic domain"/>
    <property type="match status" value="1"/>
</dbReference>
<evidence type="ECO:0000313" key="3">
    <source>
        <dbReference type="Proteomes" id="UP000245081"/>
    </source>
</evidence>
<dbReference type="PANTHER" id="PTHR43883:SF1">
    <property type="entry name" value="GLUCONOKINASE"/>
    <property type="match status" value="1"/>
</dbReference>
<comment type="caution">
    <text evidence="2">The sequence shown here is derived from an EMBL/GenBank/DDBJ whole genome shotgun (WGS) entry which is preliminary data.</text>
</comment>
<gene>
    <name evidence="2" type="ORF">NMK_2071</name>
</gene>
<dbReference type="EMBL" id="BDOQ01000007">
    <property type="protein sequence ID" value="GBG14472.1"/>
    <property type="molecule type" value="Genomic_DNA"/>
</dbReference>
<proteinExistence type="predicted"/>